<feature type="DNA-binding region" description="TEA" evidence="2">
    <location>
        <begin position="63"/>
        <end position="137"/>
    </location>
</feature>
<dbReference type="AlphaFoldDB" id="A0AAD7GCD8"/>
<dbReference type="EMBL" id="JARKIE010000145">
    <property type="protein sequence ID" value="KAJ7676190.1"/>
    <property type="molecule type" value="Genomic_DNA"/>
</dbReference>
<evidence type="ECO:0000256" key="1">
    <source>
        <dbReference type="ARBA" id="ARBA00008421"/>
    </source>
</evidence>
<dbReference type="SMART" id="SM00426">
    <property type="entry name" value="TEA"/>
    <property type="match status" value="1"/>
</dbReference>
<dbReference type="Proteomes" id="UP001221757">
    <property type="component" value="Unassembled WGS sequence"/>
</dbReference>
<sequence length="473" mass="52367">MYWTNARESTEATASTASSTLSTPTADRLYRPISGSAWPTFQSQTTKDVLKSVLKVRKSWKTLRGGETVWPLDLEAALLEGLENYQPDDSRETRMLGRFPRRNRFISDYIFEKTGRRRSAKQVGSRLQQLRESCGGQKLLHLLSPFRQPAYPESSSSGDGPCTSPVSPLMADLGFLGASSARHTVIYIDLIPENTPDNMDGNRPTLWWSDHDGGDVIHASDHPRRLRSINPTVTFMSQSPVAAQSHFTVYSDDLVLHTETAPLAPAMAPAPDVFGFLYNTTLVPQYWKVISKSPDPTRFIIYQEVVKDDPPAVVLSTTYIFNYPARHSPGFPSSPYTLNSSNTRSDINSLASAAPMAHTQFHEHRYPLYVSPDWNAPHSRENSPSQGHHSPGSDSSTCFPSELSNYSDIELFGVPQCPPLPDHHPPTEIGVRSSAVTAHSFSLLLYNVGAKLGLTDIYAGAKRRLRDGMSCLS</sequence>
<feature type="region of interest" description="Disordered" evidence="3">
    <location>
        <begin position="377"/>
        <end position="398"/>
    </location>
</feature>
<evidence type="ECO:0000256" key="3">
    <source>
        <dbReference type="SAM" id="MobiDB-lite"/>
    </source>
</evidence>
<evidence type="ECO:0000313" key="6">
    <source>
        <dbReference type="Proteomes" id="UP001221757"/>
    </source>
</evidence>
<comment type="similarity">
    <text evidence="1">Belongs to the TEC1 family.</text>
</comment>
<dbReference type="PROSITE" id="PS51088">
    <property type="entry name" value="TEA_2"/>
    <property type="match status" value="1"/>
</dbReference>
<evidence type="ECO:0000259" key="4">
    <source>
        <dbReference type="PROSITE" id="PS51088"/>
    </source>
</evidence>
<dbReference type="Gene3D" id="6.10.20.40">
    <property type="entry name" value="TEA/ATTS domain"/>
    <property type="match status" value="1"/>
</dbReference>
<evidence type="ECO:0000313" key="5">
    <source>
        <dbReference type="EMBL" id="KAJ7676190.1"/>
    </source>
</evidence>
<dbReference type="GO" id="GO:0003700">
    <property type="term" value="F:DNA-binding transcription factor activity"/>
    <property type="evidence" value="ECO:0007669"/>
    <property type="project" value="InterPro"/>
</dbReference>
<keyword evidence="6" id="KW-1185">Reference proteome</keyword>
<feature type="domain" description="TEA" evidence="4">
    <location>
        <begin position="63"/>
        <end position="137"/>
    </location>
</feature>
<dbReference type="Pfam" id="PF01285">
    <property type="entry name" value="TEA"/>
    <property type="match status" value="1"/>
</dbReference>
<name>A0AAD7GCD8_MYCRO</name>
<organism evidence="5 6">
    <name type="scientific">Mycena rosella</name>
    <name type="common">Pink bonnet</name>
    <name type="synonym">Agaricus rosellus</name>
    <dbReference type="NCBI Taxonomy" id="1033263"/>
    <lineage>
        <taxon>Eukaryota</taxon>
        <taxon>Fungi</taxon>
        <taxon>Dikarya</taxon>
        <taxon>Basidiomycota</taxon>
        <taxon>Agaricomycotina</taxon>
        <taxon>Agaricomycetes</taxon>
        <taxon>Agaricomycetidae</taxon>
        <taxon>Agaricales</taxon>
        <taxon>Marasmiineae</taxon>
        <taxon>Mycenaceae</taxon>
        <taxon>Mycena</taxon>
    </lineage>
</organism>
<comment type="caution">
    <text evidence="5">The sequence shown here is derived from an EMBL/GenBank/DDBJ whole genome shotgun (WGS) entry which is preliminary data.</text>
</comment>
<evidence type="ECO:0000256" key="2">
    <source>
        <dbReference type="PROSITE-ProRule" id="PRU00505"/>
    </source>
</evidence>
<feature type="compositionally biased region" description="Polar residues" evidence="3">
    <location>
        <begin position="382"/>
        <end position="398"/>
    </location>
</feature>
<feature type="region of interest" description="Disordered" evidence="3">
    <location>
        <begin position="1"/>
        <end position="23"/>
    </location>
</feature>
<dbReference type="InterPro" id="IPR038096">
    <property type="entry name" value="TEA/ATTS_sf"/>
</dbReference>
<reference evidence="5" key="1">
    <citation type="submission" date="2023-03" db="EMBL/GenBank/DDBJ databases">
        <title>Massive genome expansion in bonnet fungi (Mycena s.s.) driven by repeated elements and novel gene families across ecological guilds.</title>
        <authorList>
            <consortium name="Lawrence Berkeley National Laboratory"/>
            <person name="Harder C.B."/>
            <person name="Miyauchi S."/>
            <person name="Viragh M."/>
            <person name="Kuo A."/>
            <person name="Thoen E."/>
            <person name="Andreopoulos B."/>
            <person name="Lu D."/>
            <person name="Skrede I."/>
            <person name="Drula E."/>
            <person name="Henrissat B."/>
            <person name="Morin E."/>
            <person name="Kohler A."/>
            <person name="Barry K."/>
            <person name="LaButti K."/>
            <person name="Morin E."/>
            <person name="Salamov A."/>
            <person name="Lipzen A."/>
            <person name="Mereny Z."/>
            <person name="Hegedus B."/>
            <person name="Baldrian P."/>
            <person name="Stursova M."/>
            <person name="Weitz H."/>
            <person name="Taylor A."/>
            <person name="Grigoriev I.V."/>
            <person name="Nagy L.G."/>
            <person name="Martin F."/>
            <person name="Kauserud H."/>
        </authorList>
    </citation>
    <scope>NUCLEOTIDE SEQUENCE</scope>
    <source>
        <strain evidence="5">CBHHK067</strain>
    </source>
</reference>
<proteinExistence type="inferred from homology"/>
<dbReference type="InterPro" id="IPR000818">
    <property type="entry name" value="TEA/ATTS_dom"/>
</dbReference>
<protein>
    <recommendedName>
        <fullName evidence="4">TEA domain-containing protein</fullName>
    </recommendedName>
</protein>
<accession>A0AAD7GCD8</accession>
<gene>
    <name evidence="5" type="ORF">B0H17DRAFT_1334540</name>
</gene>